<proteinExistence type="inferred from homology"/>
<evidence type="ECO:0000256" key="4">
    <source>
        <dbReference type="HAMAP-Rule" id="MF_00434"/>
    </source>
</evidence>
<dbReference type="EMBL" id="BMZB01000001">
    <property type="protein sequence ID" value="GGZ24073.1"/>
    <property type="molecule type" value="Genomic_DNA"/>
</dbReference>
<dbReference type="GO" id="GO:0008124">
    <property type="term" value="F:4-alpha-hydroxytetrahydrobiopterin dehydratase activity"/>
    <property type="evidence" value="ECO:0007669"/>
    <property type="project" value="UniProtKB-UniRule"/>
</dbReference>
<protein>
    <recommendedName>
        <fullName evidence="4">Putative pterin-4-alpha-carbinolamine dehydratase</fullName>
        <shortName evidence="4">PHS</shortName>
        <ecNumber evidence="4">4.2.1.96</ecNumber>
    </recommendedName>
    <alternativeName>
        <fullName evidence="4">4-alpha-hydroxy-tetrahydropterin dehydratase</fullName>
    </alternativeName>
    <alternativeName>
        <fullName evidence="4">Pterin carbinolamine dehydratase</fullName>
        <shortName evidence="4">PCD</shortName>
    </alternativeName>
</protein>
<dbReference type="InterPro" id="IPR036428">
    <property type="entry name" value="PCD_sf"/>
</dbReference>
<dbReference type="InterPro" id="IPR001533">
    <property type="entry name" value="Pterin_deHydtase"/>
</dbReference>
<dbReference type="SUPFAM" id="SSF55248">
    <property type="entry name" value="PCD-like"/>
    <property type="match status" value="1"/>
</dbReference>
<dbReference type="Pfam" id="PF01329">
    <property type="entry name" value="Pterin_4a"/>
    <property type="match status" value="1"/>
</dbReference>
<dbReference type="NCBIfam" id="NF002018">
    <property type="entry name" value="PRK00823.1-3"/>
    <property type="match status" value="1"/>
</dbReference>
<dbReference type="HAMAP" id="MF_00434">
    <property type="entry name" value="Pterin_4_alpha"/>
    <property type="match status" value="1"/>
</dbReference>
<name>A0A918UP49_9CAUL</name>
<dbReference type="AlphaFoldDB" id="A0A918UP49"/>
<reference evidence="5" key="1">
    <citation type="journal article" date="2014" name="Int. J. Syst. Evol. Microbiol.">
        <title>Complete genome sequence of Corynebacterium casei LMG S-19264T (=DSM 44701T), isolated from a smear-ripened cheese.</title>
        <authorList>
            <consortium name="US DOE Joint Genome Institute (JGI-PGF)"/>
            <person name="Walter F."/>
            <person name="Albersmeier A."/>
            <person name="Kalinowski J."/>
            <person name="Ruckert C."/>
        </authorList>
    </citation>
    <scope>NUCLEOTIDE SEQUENCE</scope>
    <source>
        <strain evidence="5">KCTC 32296</strain>
    </source>
</reference>
<dbReference type="RefSeq" id="WP_189484919.1">
    <property type="nucleotide sequence ID" value="NZ_BMZB01000001.1"/>
</dbReference>
<dbReference type="PANTHER" id="PTHR12599:SF0">
    <property type="entry name" value="PTERIN-4-ALPHA-CARBINOLAMINE DEHYDRATASE"/>
    <property type="match status" value="1"/>
</dbReference>
<accession>A0A918UP49</accession>
<gene>
    <name evidence="5" type="ORF">GCM10011273_06500</name>
</gene>
<keyword evidence="6" id="KW-1185">Reference proteome</keyword>
<dbReference type="Proteomes" id="UP000662572">
    <property type="component" value="Unassembled WGS sequence"/>
</dbReference>
<dbReference type="CDD" id="cd00914">
    <property type="entry name" value="PCD_DCoH_subfamily_b"/>
    <property type="match status" value="1"/>
</dbReference>
<dbReference type="NCBIfam" id="NF002017">
    <property type="entry name" value="PRK00823.1-2"/>
    <property type="match status" value="1"/>
</dbReference>
<evidence type="ECO:0000256" key="1">
    <source>
        <dbReference type="ARBA" id="ARBA00001554"/>
    </source>
</evidence>
<comment type="similarity">
    <text evidence="2 4">Belongs to the pterin-4-alpha-carbinolamine dehydratase family.</text>
</comment>
<dbReference type="GO" id="GO:0006729">
    <property type="term" value="P:tetrahydrobiopterin biosynthetic process"/>
    <property type="evidence" value="ECO:0007669"/>
    <property type="project" value="InterPro"/>
</dbReference>
<evidence type="ECO:0000256" key="2">
    <source>
        <dbReference type="ARBA" id="ARBA00006472"/>
    </source>
</evidence>
<dbReference type="PANTHER" id="PTHR12599">
    <property type="entry name" value="PTERIN-4-ALPHA-CARBINOLAMINE DEHYDRATASE"/>
    <property type="match status" value="1"/>
</dbReference>
<keyword evidence="3 4" id="KW-0456">Lyase</keyword>
<comment type="catalytic activity">
    <reaction evidence="1 4">
        <text>(4aS,6R)-4a-hydroxy-L-erythro-5,6,7,8-tetrahydrobiopterin = (6R)-L-erythro-6,7-dihydrobiopterin + H2O</text>
        <dbReference type="Rhea" id="RHEA:11920"/>
        <dbReference type="ChEBI" id="CHEBI:15377"/>
        <dbReference type="ChEBI" id="CHEBI:15642"/>
        <dbReference type="ChEBI" id="CHEBI:43120"/>
        <dbReference type="EC" id="4.2.1.96"/>
    </reaction>
</comment>
<comment type="caution">
    <text evidence="5">The sequence shown here is derived from an EMBL/GenBank/DDBJ whole genome shotgun (WGS) entry which is preliminary data.</text>
</comment>
<evidence type="ECO:0000313" key="5">
    <source>
        <dbReference type="EMBL" id="GGZ24073.1"/>
    </source>
</evidence>
<evidence type="ECO:0000313" key="6">
    <source>
        <dbReference type="Proteomes" id="UP000662572"/>
    </source>
</evidence>
<organism evidence="5 6">
    <name type="scientific">Asticcacaulis endophyticus</name>
    <dbReference type="NCBI Taxonomy" id="1395890"/>
    <lineage>
        <taxon>Bacteria</taxon>
        <taxon>Pseudomonadati</taxon>
        <taxon>Pseudomonadota</taxon>
        <taxon>Alphaproteobacteria</taxon>
        <taxon>Caulobacterales</taxon>
        <taxon>Caulobacteraceae</taxon>
        <taxon>Asticcacaulis</taxon>
    </lineage>
</organism>
<reference evidence="5" key="2">
    <citation type="submission" date="2020-09" db="EMBL/GenBank/DDBJ databases">
        <authorList>
            <person name="Sun Q."/>
            <person name="Kim S."/>
        </authorList>
    </citation>
    <scope>NUCLEOTIDE SEQUENCE</scope>
    <source>
        <strain evidence="5">KCTC 32296</strain>
    </source>
</reference>
<evidence type="ECO:0000256" key="3">
    <source>
        <dbReference type="ARBA" id="ARBA00023239"/>
    </source>
</evidence>
<sequence>MNTALVTRLSADDLKGLKKSLPDWDLAAGDTALERHLQFKDFRAAWAFMTEVAHYAEAVDHHPEWSNVYNRVAIRLTTHDAKGLTEKDLKLARFINDAAAEHQGDTIHAPIANS</sequence>
<dbReference type="Gene3D" id="3.30.1360.20">
    <property type="entry name" value="Transcriptional coactivator/pterin dehydratase"/>
    <property type="match status" value="1"/>
</dbReference>
<dbReference type="EC" id="4.2.1.96" evidence="4"/>